<keyword evidence="5" id="KW-1185">Reference proteome</keyword>
<name>A0A368V595_MARNT</name>
<evidence type="ECO:0000256" key="1">
    <source>
        <dbReference type="SAM" id="MobiDB-lite"/>
    </source>
</evidence>
<comment type="caution">
    <text evidence="3">The sequence shown here is derived from an EMBL/GenBank/DDBJ whole genome shotgun (WGS) entry which is preliminary data.</text>
</comment>
<organism evidence="3 4">
    <name type="scientific">Marinobacter nauticus</name>
    <name type="common">Marinobacter hydrocarbonoclasticus</name>
    <name type="synonym">Marinobacter aquaeolei</name>
    <dbReference type="NCBI Taxonomy" id="2743"/>
    <lineage>
        <taxon>Bacteria</taxon>
        <taxon>Pseudomonadati</taxon>
        <taxon>Pseudomonadota</taxon>
        <taxon>Gammaproteobacteria</taxon>
        <taxon>Pseudomonadales</taxon>
        <taxon>Marinobacteraceae</taxon>
        <taxon>Marinobacter</taxon>
    </lineage>
</organism>
<reference evidence="3 4" key="1">
    <citation type="submission" date="2018-07" db="EMBL/GenBank/DDBJ databases">
        <title>Freshwater and sediment microbial communities from various areas in North America, analyzing microbe dynamics in response to fracking.</title>
        <authorList>
            <person name="Lamendella R."/>
        </authorList>
    </citation>
    <scope>NUCLEOTIDE SEQUENCE [LARGE SCALE GENOMIC DNA]</scope>
    <source>
        <strain evidence="3 4">114E</strain>
        <strain evidence="2 5">114E_o</strain>
    </source>
</reference>
<evidence type="ECO:0000313" key="2">
    <source>
        <dbReference type="EMBL" id="RBP74115.1"/>
    </source>
</evidence>
<dbReference type="AlphaFoldDB" id="A0A368V595"/>
<feature type="region of interest" description="Disordered" evidence="1">
    <location>
        <begin position="1"/>
        <end position="29"/>
    </location>
</feature>
<evidence type="ECO:0000313" key="3">
    <source>
        <dbReference type="EMBL" id="RCW34864.1"/>
    </source>
</evidence>
<evidence type="ECO:0000313" key="5">
    <source>
        <dbReference type="Proteomes" id="UP000253065"/>
    </source>
</evidence>
<feature type="compositionally biased region" description="Basic and acidic residues" evidence="1">
    <location>
        <begin position="1"/>
        <end position="24"/>
    </location>
</feature>
<gene>
    <name evidence="3" type="ORF">DET51_105240</name>
    <name evidence="2" type="ORF">DET64_105241</name>
</gene>
<accession>A0A368V595</accession>
<proteinExistence type="predicted"/>
<protein>
    <submittedName>
        <fullName evidence="3">Uncharacterized protein</fullName>
    </submittedName>
</protein>
<sequence length="585" mass="64563">MRNRFKRDINRLVDHPRRSPDSRQLRNPGGLNAVYSSALGLLRTPPQVSNLNDFLTIPRSDDAPSGWGLPATEVNGAPINGGLGTVGGSNPWVRIGTSDYELNRFIETVEHGNLYFKPADVALPILSWKGPENGYLFNGSGFTTFGFSVITQQSFGRELFCGGKKIGECDAGFSIAGAAIRGESSGFRIYLITVDVDQVVHLEYADIQNLEFATPVTVWTNVPAPNNPNAGDGDYKTDSVISFNQSCTACAWVWAGRAYEWTLDSNTIVDLDLSEVQPDVNPSKPLISVADEFSDYVSDPCGGANPWPRTTTQIETLDQDWAKEINRQKNVVAVDYAGDQIVAIWKKTGTYQSEVFSYSSSHTHTRDVVCGAGFPKAMETLSFSGQETQRAGFYFSFDSLEISKQSETNREFGGSTGELRSVSAVIQDANNIMRVRVEGAPYTTAFAWVEREAYIRHADIKGQTAIVTAGETIYVGDDVDGMRLWNQTRRHYLLANGAEHDFWTEDFGTHREEDILDINGNIIVYDPRYPALEVNIASDRYSQKVFASVSDENGATLINYLTDSDPVTLTEIYGANPRFSPITIV</sequence>
<dbReference type="Proteomes" id="UP000252795">
    <property type="component" value="Unassembled WGS sequence"/>
</dbReference>
<evidence type="ECO:0000313" key="4">
    <source>
        <dbReference type="Proteomes" id="UP000252795"/>
    </source>
</evidence>
<dbReference type="EMBL" id="QPJB01000005">
    <property type="protein sequence ID" value="RCW34864.1"/>
    <property type="molecule type" value="Genomic_DNA"/>
</dbReference>
<dbReference type="Proteomes" id="UP000253065">
    <property type="component" value="Unassembled WGS sequence"/>
</dbReference>
<dbReference type="EMBL" id="QNSA01000005">
    <property type="protein sequence ID" value="RBP74115.1"/>
    <property type="molecule type" value="Genomic_DNA"/>
</dbReference>